<feature type="domain" description="VOC" evidence="2">
    <location>
        <begin position="10"/>
        <end position="127"/>
    </location>
</feature>
<dbReference type="InterPro" id="IPR052164">
    <property type="entry name" value="Anthracycline_SecMetBiosynth"/>
</dbReference>
<reference evidence="3 4" key="1">
    <citation type="submission" date="2020-08" db="EMBL/GenBank/DDBJ databases">
        <title>Sequencing the genomes of 1000 actinobacteria strains.</title>
        <authorList>
            <person name="Klenk H.-P."/>
        </authorList>
    </citation>
    <scope>NUCLEOTIDE SEQUENCE [LARGE SCALE GENOMIC DNA]</scope>
    <source>
        <strain evidence="3 4">DSM 40129</strain>
    </source>
</reference>
<name>A0AA89Q2E4_STRCU</name>
<dbReference type="SUPFAM" id="SSF54593">
    <property type="entry name" value="Glyoxalase/Bleomycin resistance protein/Dihydroxybiphenyl dioxygenase"/>
    <property type="match status" value="1"/>
</dbReference>
<dbReference type="RefSeq" id="WP_184842374.1">
    <property type="nucleotide sequence ID" value="NZ_BAABFE010000019.1"/>
</dbReference>
<feature type="region of interest" description="Disordered" evidence="1">
    <location>
        <begin position="200"/>
        <end position="233"/>
    </location>
</feature>
<dbReference type="PANTHER" id="PTHR33993">
    <property type="entry name" value="GLYOXALASE-RELATED"/>
    <property type="match status" value="1"/>
</dbReference>
<dbReference type="AlphaFoldDB" id="A0AA89Q2E4"/>
<dbReference type="EMBL" id="JACHLX010000001">
    <property type="protein sequence ID" value="MBB5809181.1"/>
    <property type="molecule type" value="Genomic_DNA"/>
</dbReference>
<feature type="compositionally biased region" description="Low complexity" evidence="1">
    <location>
        <begin position="205"/>
        <end position="221"/>
    </location>
</feature>
<evidence type="ECO:0000259" key="2">
    <source>
        <dbReference type="PROSITE" id="PS51819"/>
    </source>
</evidence>
<keyword evidence="3" id="KW-0456">Lyase</keyword>
<gene>
    <name evidence="3" type="ORF">HNR72_000209</name>
</gene>
<evidence type="ECO:0000313" key="4">
    <source>
        <dbReference type="Proteomes" id="UP000579531"/>
    </source>
</evidence>
<dbReference type="Gene3D" id="3.10.180.10">
    <property type="entry name" value="2,3-Dihydroxybiphenyl 1,2-Dioxygenase, domain 1"/>
    <property type="match status" value="1"/>
</dbReference>
<dbReference type="GO" id="GO:0016829">
    <property type="term" value="F:lyase activity"/>
    <property type="evidence" value="ECO:0007669"/>
    <property type="project" value="UniProtKB-KW"/>
</dbReference>
<protein>
    <submittedName>
        <fullName evidence="3">Enzyme related to lactoylglutathione lyase</fullName>
    </submittedName>
</protein>
<organism evidence="3 4">
    <name type="scientific">Streptomyces collinus</name>
    <dbReference type="NCBI Taxonomy" id="42684"/>
    <lineage>
        <taxon>Bacteria</taxon>
        <taxon>Bacillati</taxon>
        <taxon>Actinomycetota</taxon>
        <taxon>Actinomycetes</taxon>
        <taxon>Kitasatosporales</taxon>
        <taxon>Streptomycetaceae</taxon>
        <taxon>Streptomyces</taxon>
    </lineage>
</organism>
<accession>A0AA89Q2E4</accession>
<evidence type="ECO:0000313" key="3">
    <source>
        <dbReference type="EMBL" id="MBB5809181.1"/>
    </source>
</evidence>
<evidence type="ECO:0000256" key="1">
    <source>
        <dbReference type="SAM" id="MobiDB-lite"/>
    </source>
</evidence>
<dbReference type="CDD" id="cd07247">
    <property type="entry name" value="SgaA_N_like"/>
    <property type="match status" value="1"/>
</dbReference>
<dbReference type="InterPro" id="IPR037523">
    <property type="entry name" value="VOC_core"/>
</dbReference>
<comment type="caution">
    <text evidence="3">The sequence shown here is derived from an EMBL/GenBank/DDBJ whole genome shotgun (WGS) entry which is preliminary data.</text>
</comment>
<dbReference type="Proteomes" id="UP000579531">
    <property type="component" value="Unassembled WGS sequence"/>
</dbReference>
<dbReference type="PANTHER" id="PTHR33993:SF14">
    <property type="entry name" value="GB|AAF24581.1"/>
    <property type="match status" value="1"/>
</dbReference>
<keyword evidence="4" id="KW-1185">Reference proteome</keyword>
<sequence>MTTRPGSLNEFCWMDLKTRDPAGTAAFLSTTLGWSFAVDEEDWRKAIKMSVDGRPIGGVSDVASPAYPPGTPAHIAYYLAVDDIERRVEAATAHGARLVVSPFDAGGQGRIATLTDPEGAAFSLWQRRHFPGWSFPPGLAGAPHRMVLACDRPDEARHFYEKTTGAPLFCADFIAAAEPGASTPQWELVVASMIWTTSSEHTMTAGPRSPLPRARPSRGAAEQPGGTVLPAAS</sequence>
<proteinExistence type="predicted"/>
<dbReference type="Pfam" id="PF18029">
    <property type="entry name" value="Glyoxalase_6"/>
    <property type="match status" value="1"/>
</dbReference>
<dbReference type="GeneID" id="93836593"/>
<dbReference type="PROSITE" id="PS51819">
    <property type="entry name" value="VOC"/>
    <property type="match status" value="1"/>
</dbReference>
<dbReference type="InterPro" id="IPR041581">
    <property type="entry name" value="Glyoxalase_6"/>
</dbReference>
<dbReference type="InterPro" id="IPR029068">
    <property type="entry name" value="Glyas_Bleomycin-R_OHBP_Dase"/>
</dbReference>